<sequence length="458" mass="52170">MTFKDRIAFYYLISAASIIATVFVIIYFIVSATVYSNLDSALIYEARKHLKDVIVEQDSLYFDNHAIIAEREHKEAEVLPFFLQIVDTSGNVLAKSTNLKKQTLTFRPDVIAHKCFNAELSDKAIRQIQIPVKQNGKLKGYLLTAVSLEGTILVVKNLRYVLLVLFPLVLALLFFVARYLADKNIKPIVNIIETTNRITKYNLSERVKLPKTRDELYTLSQAINELLDRMQNAFEREKQFTNDASHELRTPLSVIKGTLEVLVRKPRKEEEYKEKIKYCISEIDSMSERVDQLLLLARFDKANISLRKESLPAISLIDNAIYRHRKLIEEKNINIVMKDDLAAEVVTDPYYVDMIMENIISNAIKYSPAGGTIEIQAHKEDDKIIIEVVDYGEGIKEEDLNSVFNPFFRSDSLNHKHINGSGLGLSIVKKASEILGVEVKLQNHPPKGLKAQIIFPVG</sequence>
<evidence type="ECO:0000256" key="2">
    <source>
        <dbReference type="ARBA" id="ARBA00004370"/>
    </source>
</evidence>
<feature type="domain" description="Histidine kinase" evidence="12">
    <location>
        <begin position="243"/>
        <end position="458"/>
    </location>
</feature>
<dbReference type="FunFam" id="1.10.287.130:FF:000001">
    <property type="entry name" value="Two-component sensor histidine kinase"/>
    <property type="match status" value="1"/>
</dbReference>
<dbReference type="InterPro" id="IPR003594">
    <property type="entry name" value="HATPase_dom"/>
</dbReference>
<feature type="transmembrane region" description="Helical" evidence="11">
    <location>
        <begin position="160"/>
        <end position="181"/>
    </location>
</feature>
<evidence type="ECO:0000313" key="15">
    <source>
        <dbReference type="EMBL" id="EHO41378.1"/>
    </source>
</evidence>
<dbReference type="AlphaFoldDB" id="H1XSG6"/>
<comment type="subcellular location">
    <subcellularLocation>
        <location evidence="2">Membrane</location>
    </subcellularLocation>
</comment>
<dbReference type="OrthoDB" id="594725at2"/>
<dbReference type="EC" id="2.7.13.3" evidence="3"/>
<comment type="catalytic activity">
    <reaction evidence="1">
        <text>ATP + protein L-histidine = ADP + protein N-phospho-L-histidine.</text>
        <dbReference type="EC" id="2.7.13.3"/>
    </reaction>
</comment>
<reference evidence="15 16" key="1">
    <citation type="submission" date="2011-09" db="EMBL/GenBank/DDBJ databases">
        <title>The permanent draft genome of Caldithrix abyssi DSM 13497.</title>
        <authorList>
            <consortium name="US DOE Joint Genome Institute (JGI-PGF)"/>
            <person name="Lucas S."/>
            <person name="Han J."/>
            <person name="Lapidus A."/>
            <person name="Bruce D."/>
            <person name="Goodwin L."/>
            <person name="Pitluck S."/>
            <person name="Peters L."/>
            <person name="Kyrpides N."/>
            <person name="Mavromatis K."/>
            <person name="Ivanova N."/>
            <person name="Mikhailova N."/>
            <person name="Chertkov O."/>
            <person name="Detter J.C."/>
            <person name="Tapia R."/>
            <person name="Han C."/>
            <person name="Land M."/>
            <person name="Hauser L."/>
            <person name="Markowitz V."/>
            <person name="Cheng J.-F."/>
            <person name="Hugenholtz P."/>
            <person name="Woyke T."/>
            <person name="Wu D."/>
            <person name="Spring S."/>
            <person name="Brambilla E."/>
            <person name="Klenk H.-P."/>
            <person name="Eisen J.A."/>
        </authorList>
    </citation>
    <scope>NUCLEOTIDE SEQUENCE [LARGE SCALE GENOMIC DNA]</scope>
    <source>
        <strain evidence="15 16">DSM 13497</strain>
    </source>
</reference>
<dbReference type="InParanoid" id="H1XSG6"/>
<dbReference type="PRINTS" id="PR00344">
    <property type="entry name" value="BCTRLSENSOR"/>
</dbReference>
<dbReference type="PaxDb" id="880073-Calab_1762"/>
<dbReference type="Proteomes" id="UP000183868">
    <property type="component" value="Chromosome"/>
</dbReference>
<dbReference type="SMART" id="SM00388">
    <property type="entry name" value="HisKA"/>
    <property type="match status" value="1"/>
</dbReference>
<dbReference type="HOGENOM" id="CLU_000445_89_6_0"/>
<feature type="transmembrane region" description="Helical" evidence="11">
    <location>
        <begin position="7"/>
        <end position="30"/>
    </location>
</feature>
<dbReference type="Pfam" id="PF00512">
    <property type="entry name" value="HisKA"/>
    <property type="match status" value="1"/>
</dbReference>
<accession>H1XSG6</accession>
<dbReference type="CDD" id="cd00082">
    <property type="entry name" value="HisKA"/>
    <property type="match status" value="1"/>
</dbReference>
<gene>
    <name evidence="14" type="ORF">Cabys_497</name>
    <name evidence="15" type="ORF">Calab_1762</name>
</gene>
<dbReference type="InterPro" id="IPR004358">
    <property type="entry name" value="Sig_transdc_His_kin-like_C"/>
</dbReference>
<dbReference type="SMART" id="SM00387">
    <property type="entry name" value="HATPase_c"/>
    <property type="match status" value="1"/>
</dbReference>
<keyword evidence="16" id="KW-1185">Reference proteome</keyword>
<dbReference type="Proteomes" id="UP000004671">
    <property type="component" value="Chromosome"/>
</dbReference>
<dbReference type="PROSITE" id="PS50109">
    <property type="entry name" value="HIS_KIN"/>
    <property type="match status" value="1"/>
</dbReference>
<dbReference type="GO" id="GO:0005886">
    <property type="term" value="C:plasma membrane"/>
    <property type="evidence" value="ECO:0007669"/>
    <property type="project" value="TreeGrafter"/>
</dbReference>
<dbReference type="SUPFAM" id="SSF47384">
    <property type="entry name" value="Homodimeric domain of signal transducing histidine kinase"/>
    <property type="match status" value="1"/>
</dbReference>
<dbReference type="InterPro" id="IPR005467">
    <property type="entry name" value="His_kinase_dom"/>
</dbReference>
<dbReference type="InterPro" id="IPR003661">
    <property type="entry name" value="HisK_dim/P_dom"/>
</dbReference>
<evidence type="ECO:0000256" key="10">
    <source>
        <dbReference type="ARBA" id="ARBA00023136"/>
    </source>
</evidence>
<dbReference type="EMBL" id="CM001402">
    <property type="protein sequence ID" value="EHO41378.1"/>
    <property type="molecule type" value="Genomic_DNA"/>
</dbReference>
<evidence type="ECO:0000256" key="8">
    <source>
        <dbReference type="ARBA" id="ARBA00022989"/>
    </source>
</evidence>
<evidence type="ECO:0000313" key="17">
    <source>
        <dbReference type="Proteomes" id="UP000183868"/>
    </source>
</evidence>
<evidence type="ECO:0000256" key="1">
    <source>
        <dbReference type="ARBA" id="ARBA00000085"/>
    </source>
</evidence>
<keyword evidence="10 11" id="KW-0472">Membrane</keyword>
<evidence type="ECO:0000259" key="13">
    <source>
        <dbReference type="PROSITE" id="PS50885"/>
    </source>
</evidence>
<evidence type="ECO:0000256" key="11">
    <source>
        <dbReference type="SAM" id="Phobius"/>
    </source>
</evidence>
<dbReference type="Gene3D" id="3.30.565.10">
    <property type="entry name" value="Histidine kinase-like ATPase, C-terminal domain"/>
    <property type="match status" value="1"/>
</dbReference>
<dbReference type="PANTHER" id="PTHR45436">
    <property type="entry name" value="SENSOR HISTIDINE KINASE YKOH"/>
    <property type="match status" value="1"/>
</dbReference>
<dbReference type="InterPro" id="IPR003660">
    <property type="entry name" value="HAMP_dom"/>
</dbReference>
<dbReference type="SMART" id="SM00304">
    <property type="entry name" value="HAMP"/>
    <property type="match status" value="1"/>
</dbReference>
<dbReference type="Pfam" id="PF02518">
    <property type="entry name" value="HATPase_c"/>
    <property type="match status" value="1"/>
</dbReference>
<dbReference type="InterPro" id="IPR050428">
    <property type="entry name" value="TCS_sensor_his_kinase"/>
</dbReference>
<feature type="domain" description="HAMP" evidence="13">
    <location>
        <begin position="185"/>
        <end position="235"/>
    </location>
</feature>
<evidence type="ECO:0000256" key="5">
    <source>
        <dbReference type="ARBA" id="ARBA00022679"/>
    </source>
</evidence>
<dbReference type="CDD" id="cd06225">
    <property type="entry name" value="HAMP"/>
    <property type="match status" value="1"/>
</dbReference>
<keyword evidence="6 11" id="KW-0812">Transmembrane</keyword>
<evidence type="ECO:0000256" key="7">
    <source>
        <dbReference type="ARBA" id="ARBA00022777"/>
    </source>
</evidence>
<keyword evidence="5" id="KW-0808">Transferase</keyword>
<dbReference type="InterPro" id="IPR036097">
    <property type="entry name" value="HisK_dim/P_sf"/>
</dbReference>
<dbReference type="Pfam" id="PF00672">
    <property type="entry name" value="HAMP"/>
    <property type="match status" value="1"/>
</dbReference>
<dbReference type="eggNOG" id="COG2205">
    <property type="taxonomic scope" value="Bacteria"/>
</dbReference>
<keyword evidence="8 11" id="KW-1133">Transmembrane helix</keyword>
<evidence type="ECO:0000256" key="9">
    <source>
        <dbReference type="ARBA" id="ARBA00023012"/>
    </source>
</evidence>
<evidence type="ECO:0000313" key="14">
    <source>
        <dbReference type="EMBL" id="APF17248.1"/>
    </source>
</evidence>
<keyword evidence="4" id="KW-0597">Phosphoprotein</keyword>
<reference evidence="14 17" key="2">
    <citation type="submission" date="2016-11" db="EMBL/GenBank/DDBJ databases">
        <title>Genomic analysis of Caldithrix abyssi and proposal of a novel bacterial phylum Caldithrichaeota.</title>
        <authorList>
            <person name="Kublanov I."/>
            <person name="Sigalova O."/>
            <person name="Gavrilov S."/>
            <person name="Lebedinsky A."/>
            <person name="Ivanova N."/>
            <person name="Daum C."/>
            <person name="Reddy T."/>
            <person name="Klenk H.P."/>
            <person name="Goker M."/>
            <person name="Reva O."/>
            <person name="Miroshnichenko M."/>
            <person name="Kyprides N."/>
            <person name="Woyke T."/>
            <person name="Gelfand M."/>
        </authorList>
    </citation>
    <scope>NUCLEOTIDE SEQUENCE [LARGE SCALE GENOMIC DNA]</scope>
    <source>
        <strain evidence="14 17">LF13</strain>
    </source>
</reference>
<keyword evidence="7 15" id="KW-0418">Kinase</keyword>
<dbReference type="SUPFAM" id="SSF158472">
    <property type="entry name" value="HAMP domain-like"/>
    <property type="match status" value="1"/>
</dbReference>
<keyword evidence="9" id="KW-0902">Two-component regulatory system</keyword>
<dbReference type="STRING" id="880073.Cabys_497"/>
<evidence type="ECO:0000256" key="4">
    <source>
        <dbReference type="ARBA" id="ARBA00022553"/>
    </source>
</evidence>
<evidence type="ECO:0000313" key="16">
    <source>
        <dbReference type="Proteomes" id="UP000004671"/>
    </source>
</evidence>
<evidence type="ECO:0000259" key="12">
    <source>
        <dbReference type="PROSITE" id="PS50109"/>
    </source>
</evidence>
<dbReference type="Gene3D" id="6.10.340.10">
    <property type="match status" value="1"/>
</dbReference>
<dbReference type="KEGG" id="caby:Cabys_497"/>
<dbReference type="Gene3D" id="1.10.287.130">
    <property type="match status" value="1"/>
</dbReference>
<name>H1XSG6_CALAY</name>
<dbReference type="SUPFAM" id="SSF55874">
    <property type="entry name" value="ATPase domain of HSP90 chaperone/DNA topoisomerase II/histidine kinase"/>
    <property type="match status" value="1"/>
</dbReference>
<dbReference type="PROSITE" id="PS50885">
    <property type="entry name" value="HAMP"/>
    <property type="match status" value="1"/>
</dbReference>
<dbReference type="GO" id="GO:0000155">
    <property type="term" value="F:phosphorelay sensor kinase activity"/>
    <property type="evidence" value="ECO:0007669"/>
    <property type="project" value="InterPro"/>
</dbReference>
<dbReference type="EMBL" id="CP018099">
    <property type="protein sequence ID" value="APF17248.1"/>
    <property type="molecule type" value="Genomic_DNA"/>
</dbReference>
<proteinExistence type="predicted"/>
<evidence type="ECO:0000256" key="3">
    <source>
        <dbReference type="ARBA" id="ARBA00012438"/>
    </source>
</evidence>
<dbReference type="RefSeq" id="WP_006928496.1">
    <property type="nucleotide sequence ID" value="NZ_CM001402.1"/>
</dbReference>
<dbReference type="PANTHER" id="PTHR45436:SF5">
    <property type="entry name" value="SENSOR HISTIDINE KINASE TRCS"/>
    <property type="match status" value="1"/>
</dbReference>
<organism evidence="15 16">
    <name type="scientific">Caldithrix abyssi DSM 13497</name>
    <dbReference type="NCBI Taxonomy" id="880073"/>
    <lineage>
        <taxon>Bacteria</taxon>
        <taxon>Pseudomonadati</taxon>
        <taxon>Calditrichota</taxon>
        <taxon>Calditrichia</taxon>
        <taxon>Calditrichales</taxon>
        <taxon>Calditrichaceae</taxon>
        <taxon>Caldithrix</taxon>
    </lineage>
</organism>
<dbReference type="InterPro" id="IPR036890">
    <property type="entry name" value="HATPase_C_sf"/>
</dbReference>
<protein>
    <recommendedName>
        <fullName evidence="3">histidine kinase</fullName>
        <ecNumber evidence="3">2.7.13.3</ecNumber>
    </recommendedName>
</protein>
<evidence type="ECO:0000256" key="6">
    <source>
        <dbReference type="ARBA" id="ARBA00022692"/>
    </source>
</evidence>